<comment type="caution">
    <text evidence="5">The sequence shown here is derived from an EMBL/GenBank/DDBJ whole genome shotgun (WGS) entry which is preliminary data.</text>
</comment>
<organism evidence="5 6">
    <name type="scientific">Proteobacteria bacterium 228</name>
    <dbReference type="NCBI Taxonomy" id="2083153"/>
    <lineage>
        <taxon>Bacteria</taxon>
        <taxon>Pseudomonadati</taxon>
        <taxon>Pseudomonadota</taxon>
    </lineage>
</organism>
<proteinExistence type="inferred from homology"/>
<keyword evidence="3 4" id="KW-0732">Signal</keyword>
<name>A0A2S5KSY5_9PROT</name>
<evidence type="ECO:0000313" key="5">
    <source>
        <dbReference type="EMBL" id="PPC77967.1"/>
    </source>
</evidence>
<evidence type="ECO:0008006" key="7">
    <source>
        <dbReference type="Google" id="ProtNLM"/>
    </source>
</evidence>
<dbReference type="Proteomes" id="UP000238196">
    <property type="component" value="Unassembled WGS sequence"/>
</dbReference>
<evidence type="ECO:0000256" key="4">
    <source>
        <dbReference type="SAM" id="SignalP"/>
    </source>
</evidence>
<keyword evidence="2" id="KW-0813">Transport</keyword>
<dbReference type="PANTHER" id="PTHR34596">
    <property type="entry name" value="CHITOPORIN"/>
    <property type="match status" value="1"/>
</dbReference>
<evidence type="ECO:0000256" key="2">
    <source>
        <dbReference type="ARBA" id="ARBA00022448"/>
    </source>
</evidence>
<sequence length="439" mass="49818">MTNKSVFAVMLSSSAVLLSSGIINSAMADTSTFISDSKTDITLSNNYIHLIDTMYPDYSYYDMTAWGQAISVDFQSGYINDMFGLDLSLYGVDDLKAAEGFATRGYFRAETDSSGNTSAHGFTKVPQYLLKQKFQVGDMQLSLFEGMRYLQDFGVLSTEDRIIHSSYYGVTSELENTRWLLKAGYLSRYSDTDTPNKEVMLTKDGKDIDYVYTGDLTYRSDDWSARYYYGESQDYLRRQVAEYSYNWDRGKTLSARYFYNQGLENWKNLSDFSRFYDNDASHFTLEARMFSPEWFIKAGYTYSRAAREYSLGRFDWNMSDNSLGNQDSMAHGLSTNFTNDGEHVLGIIAIRNITPEIKAGFVARYGFGMEYKGNHMNESEVGLIGAWTPEAVKGLSINVGGGPNYSFKRGYDNTPLLNSDGQWQQSTGYCFTASVKYTF</sequence>
<comment type="similarity">
    <text evidence="1">Belongs to the outer membrane porin (Opr) (TC 1.B.25) family.</text>
</comment>
<gene>
    <name evidence="5" type="ORF">C4K68_07945</name>
</gene>
<dbReference type="Pfam" id="PF03573">
    <property type="entry name" value="OprD"/>
    <property type="match status" value="1"/>
</dbReference>
<evidence type="ECO:0000313" key="6">
    <source>
        <dbReference type="Proteomes" id="UP000238196"/>
    </source>
</evidence>
<dbReference type="InterPro" id="IPR005318">
    <property type="entry name" value="OM_porin_bac"/>
</dbReference>
<dbReference type="Gene3D" id="2.40.160.10">
    <property type="entry name" value="Porin"/>
    <property type="match status" value="1"/>
</dbReference>
<dbReference type="GO" id="GO:0016020">
    <property type="term" value="C:membrane"/>
    <property type="evidence" value="ECO:0007669"/>
    <property type="project" value="InterPro"/>
</dbReference>
<dbReference type="InterPro" id="IPR023614">
    <property type="entry name" value="Porin_dom_sf"/>
</dbReference>
<dbReference type="EMBL" id="PRLP01000023">
    <property type="protein sequence ID" value="PPC77967.1"/>
    <property type="molecule type" value="Genomic_DNA"/>
</dbReference>
<dbReference type="GO" id="GO:0015288">
    <property type="term" value="F:porin activity"/>
    <property type="evidence" value="ECO:0007669"/>
    <property type="project" value="TreeGrafter"/>
</dbReference>
<dbReference type="PANTHER" id="PTHR34596:SF2">
    <property type="entry name" value="CHITOPORIN"/>
    <property type="match status" value="1"/>
</dbReference>
<evidence type="ECO:0000256" key="3">
    <source>
        <dbReference type="ARBA" id="ARBA00022729"/>
    </source>
</evidence>
<accession>A0A2S5KSY5</accession>
<protein>
    <recommendedName>
        <fullName evidence="7">Outer membrane porin, OprD family</fullName>
    </recommendedName>
</protein>
<feature type="chain" id="PRO_5015741392" description="Outer membrane porin, OprD family" evidence="4">
    <location>
        <begin position="29"/>
        <end position="439"/>
    </location>
</feature>
<reference evidence="5 6" key="1">
    <citation type="submission" date="2018-02" db="EMBL/GenBank/DDBJ databases">
        <title>novel marine gammaproteobacteria from coastal saline agro ecosystem.</title>
        <authorList>
            <person name="Krishnan R."/>
            <person name="Ramesh Kumar N."/>
        </authorList>
    </citation>
    <scope>NUCLEOTIDE SEQUENCE [LARGE SCALE GENOMIC DNA]</scope>
    <source>
        <strain evidence="5 6">228</strain>
    </source>
</reference>
<dbReference type="OrthoDB" id="6107640at2"/>
<dbReference type="AlphaFoldDB" id="A0A2S5KSY5"/>
<evidence type="ECO:0000256" key="1">
    <source>
        <dbReference type="ARBA" id="ARBA00009075"/>
    </source>
</evidence>
<feature type="signal peptide" evidence="4">
    <location>
        <begin position="1"/>
        <end position="28"/>
    </location>
</feature>